<sequence>MNARKIAIALLSITLIACSESDVSFETIMSSDHRTSDQVRDQYRKPNVTLEFFDVQPNHTVVEIWPGGGWYTRILAPYLKDKGQLYAAHFDKDSSVEFFKRSRRSFEQDLQELADVYGNVTVTTFHPPEQVDIAPAGSADRVLTFRNVHNWYMRGGGDEKVLAAFKAFYKTLKPGGLLGVVDHRLPEDMPAEAMNASGYMHQSYVIAMAERAGFKLLEASELNANPADTADHPKGVWTLPPNLRLGEEDKEKYQSIGESDRMTLKFVKPE</sequence>
<organism evidence="1 2">
    <name type="scientific">Bermanella marisrubri</name>
    <dbReference type="NCBI Taxonomy" id="207949"/>
    <lineage>
        <taxon>Bacteria</taxon>
        <taxon>Pseudomonadati</taxon>
        <taxon>Pseudomonadota</taxon>
        <taxon>Gammaproteobacteria</taxon>
        <taxon>Oceanospirillales</taxon>
        <taxon>Oceanospirillaceae</taxon>
        <taxon>Bermanella</taxon>
    </lineage>
</organism>
<dbReference type="Proteomes" id="UP000004263">
    <property type="component" value="Unassembled WGS sequence"/>
</dbReference>
<dbReference type="HOGENOM" id="CLU_072291_0_0_6"/>
<dbReference type="OrthoDB" id="9801692at2"/>
<comment type="caution">
    <text evidence="1">The sequence shown here is derived from an EMBL/GenBank/DDBJ whole genome shotgun (WGS) entry which is preliminary data.</text>
</comment>
<dbReference type="SUPFAM" id="SSF53335">
    <property type="entry name" value="S-adenosyl-L-methionine-dependent methyltransferases"/>
    <property type="match status" value="1"/>
</dbReference>
<dbReference type="PIRSF" id="PIRSF031679">
    <property type="entry name" value="Mtase_Alr7345_prd"/>
    <property type="match status" value="1"/>
</dbReference>
<dbReference type="EMBL" id="AAQH01000022">
    <property type="protein sequence ID" value="EAT11183.1"/>
    <property type="molecule type" value="Genomic_DNA"/>
</dbReference>
<dbReference type="AlphaFoldDB" id="Q1MYV8"/>
<evidence type="ECO:0000313" key="2">
    <source>
        <dbReference type="Proteomes" id="UP000004263"/>
    </source>
</evidence>
<dbReference type="RefSeq" id="WP_007018924.1">
    <property type="nucleotide sequence ID" value="NZ_CH724119.1"/>
</dbReference>
<dbReference type="Gene3D" id="3.40.50.150">
    <property type="entry name" value="Vaccinia Virus protein VP39"/>
    <property type="match status" value="1"/>
</dbReference>
<gene>
    <name evidence="1" type="ORF">RED65_07859</name>
</gene>
<dbReference type="STRING" id="207949.RED65_07859"/>
<dbReference type="GO" id="GO:0008168">
    <property type="term" value="F:methyltransferase activity"/>
    <property type="evidence" value="ECO:0007669"/>
    <property type="project" value="UniProtKB-KW"/>
</dbReference>
<keyword evidence="1" id="KW-0808">Transferase</keyword>
<proteinExistence type="predicted"/>
<keyword evidence="1" id="KW-0489">Methyltransferase</keyword>
<dbReference type="GO" id="GO:0032259">
    <property type="term" value="P:methylation"/>
    <property type="evidence" value="ECO:0007669"/>
    <property type="project" value="UniProtKB-KW"/>
</dbReference>
<protein>
    <submittedName>
        <fullName evidence="1">Predicted O-methyltransferase</fullName>
    </submittedName>
</protein>
<reference evidence="1 2" key="1">
    <citation type="submission" date="2006-03" db="EMBL/GenBank/DDBJ databases">
        <authorList>
            <person name="Pinhassi J."/>
            <person name="Pedros-Alio C."/>
            <person name="Ferriera S."/>
            <person name="Johnson J."/>
            <person name="Kravitz S."/>
            <person name="Halpern A."/>
            <person name="Remington K."/>
            <person name="Beeson K."/>
            <person name="Tran B."/>
            <person name="Rogers Y.-H."/>
            <person name="Friedman R."/>
            <person name="Venter J.C."/>
        </authorList>
    </citation>
    <scope>NUCLEOTIDE SEQUENCE [LARGE SCALE GENOMIC DNA]</scope>
    <source>
        <strain evidence="1 2">RED65</strain>
    </source>
</reference>
<dbReference type="InterPro" id="IPR029063">
    <property type="entry name" value="SAM-dependent_MTases_sf"/>
</dbReference>
<dbReference type="PROSITE" id="PS51257">
    <property type="entry name" value="PROKAR_LIPOPROTEIN"/>
    <property type="match status" value="1"/>
</dbReference>
<accession>Q1MYV8</accession>
<keyword evidence="2" id="KW-1185">Reference proteome</keyword>
<name>Q1MYV8_9GAMM</name>
<dbReference type="InterPro" id="IPR016980">
    <property type="entry name" value="S-AdoMet-dep_MeTrfase_Alr7345"/>
</dbReference>
<evidence type="ECO:0000313" key="1">
    <source>
        <dbReference type="EMBL" id="EAT11183.1"/>
    </source>
</evidence>